<dbReference type="Gene3D" id="3.40.50.720">
    <property type="entry name" value="NAD(P)-binding Rossmann-like Domain"/>
    <property type="match status" value="1"/>
</dbReference>
<feature type="domain" description="NAD-dependent epimerase/dehydratase" evidence="2">
    <location>
        <begin position="3"/>
        <end position="235"/>
    </location>
</feature>
<evidence type="ECO:0000313" key="3">
    <source>
        <dbReference type="EMBL" id="BAJ63609.1"/>
    </source>
</evidence>
<reference evidence="3 4" key="1">
    <citation type="submission" date="2010-12" db="EMBL/GenBank/DDBJ databases">
        <title>Whole genome sequence of Anaerolinea thermophila UNI-1.</title>
        <authorList>
            <person name="Narita-Yamada S."/>
            <person name="Kishi E."/>
            <person name="Watanabe Y."/>
            <person name="Takasaki K."/>
            <person name="Ankai A."/>
            <person name="Oguchi A."/>
            <person name="Fukui S."/>
            <person name="Takahashi M."/>
            <person name="Yashiro I."/>
            <person name="Hosoyama A."/>
            <person name="Sekiguchi Y."/>
            <person name="Hanada S."/>
            <person name="Fujita N."/>
        </authorList>
    </citation>
    <scope>NUCLEOTIDE SEQUENCE [LARGE SCALE GENOMIC DNA]</scope>
    <source>
        <strain evidence="4">DSM 14523 / JCM 11388 / NBRC 100420 / UNI-1</strain>
    </source>
</reference>
<dbReference type="Pfam" id="PF01370">
    <property type="entry name" value="Epimerase"/>
    <property type="match status" value="1"/>
</dbReference>
<dbReference type="Proteomes" id="UP000008922">
    <property type="component" value="Chromosome"/>
</dbReference>
<organism evidence="3 4">
    <name type="scientific">Anaerolinea thermophila (strain DSM 14523 / JCM 11388 / NBRC 100420 / UNI-1)</name>
    <dbReference type="NCBI Taxonomy" id="926569"/>
    <lineage>
        <taxon>Bacteria</taxon>
        <taxon>Bacillati</taxon>
        <taxon>Chloroflexota</taxon>
        <taxon>Anaerolineae</taxon>
        <taxon>Anaerolineales</taxon>
        <taxon>Anaerolineaceae</taxon>
        <taxon>Anaerolinea</taxon>
    </lineage>
</organism>
<comment type="similarity">
    <text evidence="1">Belongs to the NAD(P)-dependent epimerase/dehydratase family.</text>
</comment>
<dbReference type="GO" id="GO:0003978">
    <property type="term" value="F:UDP-glucose 4-epimerase activity"/>
    <property type="evidence" value="ECO:0007669"/>
    <property type="project" value="UniProtKB-EC"/>
</dbReference>
<keyword evidence="3" id="KW-0413">Isomerase</keyword>
<dbReference type="PANTHER" id="PTHR43000">
    <property type="entry name" value="DTDP-D-GLUCOSE 4,6-DEHYDRATASE-RELATED"/>
    <property type="match status" value="1"/>
</dbReference>
<dbReference type="eggNOG" id="COG1087">
    <property type="taxonomic scope" value="Bacteria"/>
</dbReference>
<dbReference type="Gene3D" id="3.90.25.10">
    <property type="entry name" value="UDP-galactose 4-epimerase, domain 1"/>
    <property type="match status" value="1"/>
</dbReference>
<dbReference type="HOGENOM" id="CLU_007383_1_7_0"/>
<dbReference type="AlphaFoldDB" id="E8N595"/>
<name>E8N595_ANATU</name>
<dbReference type="RefSeq" id="WP_013559989.1">
    <property type="nucleotide sequence ID" value="NC_014960.1"/>
</dbReference>
<dbReference type="STRING" id="926569.ANT_15830"/>
<evidence type="ECO:0000313" key="4">
    <source>
        <dbReference type="Proteomes" id="UP000008922"/>
    </source>
</evidence>
<dbReference type="InParanoid" id="E8N595"/>
<dbReference type="SUPFAM" id="SSF51735">
    <property type="entry name" value="NAD(P)-binding Rossmann-fold domains"/>
    <property type="match status" value="1"/>
</dbReference>
<dbReference type="InterPro" id="IPR036291">
    <property type="entry name" value="NAD(P)-bd_dom_sf"/>
</dbReference>
<protein>
    <submittedName>
        <fullName evidence="3">UDP-glucose 4-epimerase</fullName>
        <ecNumber evidence="3">5.1.3.2</ecNumber>
    </submittedName>
</protein>
<proteinExistence type="inferred from homology"/>
<keyword evidence="4" id="KW-1185">Reference proteome</keyword>
<dbReference type="KEGG" id="atm:ANT_15830"/>
<accession>E8N595</accession>
<dbReference type="InterPro" id="IPR001509">
    <property type="entry name" value="Epimerase_deHydtase"/>
</dbReference>
<sequence>MKILVTGGAGFIGSHVVDQFIEAGHDVVVVDNLSTGREKNLNPKARFYRVDIRDPELRKVFEIEKPEVVDHHAAQMNVRRSVADPLYDADVNVRGSVHLLELCREYGVRKIIYISSGGAVYGEPVYLPCDEEHPVRPLCPYGLTKYAFELYLYIYQQNYGIDYTVFRYPNVYGPRQDPLGEAGVIAIFTGQMLRGEPVTIYGTGDQVRDYVHVYDCARANLLALESGSGRVYNLGSGKGTTVNELFQRLKAITGYSGMPNYAPAKLGETFKIYLNAQRAKEELGWVPTISLEEGLRNTVEYTKQSEIL</sequence>
<dbReference type="EMBL" id="AP012029">
    <property type="protein sequence ID" value="BAJ63609.1"/>
    <property type="molecule type" value="Genomic_DNA"/>
</dbReference>
<evidence type="ECO:0000259" key="2">
    <source>
        <dbReference type="Pfam" id="PF01370"/>
    </source>
</evidence>
<dbReference type="OrthoDB" id="9803061at2"/>
<dbReference type="EC" id="5.1.3.2" evidence="3"/>
<evidence type="ECO:0000256" key="1">
    <source>
        <dbReference type="ARBA" id="ARBA00007637"/>
    </source>
</evidence>
<gene>
    <name evidence="3" type="ordered locus">ANT_15830</name>
</gene>